<dbReference type="GO" id="GO:0008534">
    <property type="term" value="F:oxidized purine nucleobase lesion DNA N-glycosylase activity"/>
    <property type="evidence" value="ECO:0007669"/>
    <property type="project" value="UniProtKB-EC"/>
</dbReference>
<reference evidence="13" key="1">
    <citation type="journal article" date="2012" name="MBio">
        <title>Comparative genome analysis of Trichophyton rubrum and related dermatophytes reveals candidate genes involved in infection.</title>
        <authorList>
            <person name="Martinez D.A."/>
            <person name="Oliver B.G."/>
            <person name="Graeser Y."/>
            <person name="Goldberg J.M."/>
            <person name="Li W."/>
            <person name="Martinez-Rossi N.M."/>
            <person name="Monod M."/>
            <person name="Shelest E."/>
            <person name="Barton R.C."/>
            <person name="Birch E."/>
            <person name="Brakhage A.A."/>
            <person name="Chen Z."/>
            <person name="Gurr S.J."/>
            <person name="Heiman D."/>
            <person name="Heitman J."/>
            <person name="Kosti I."/>
            <person name="Rossi A."/>
            <person name="Saif S."/>
            <person name="Samalova M."/>
            <person name="Saunders C.W."/>
            <person name="Shea T."/>
            <person name="Summerbell R.C."/>
            <person name="Xu J."/>
            <person name="Young S."/>
            <person name="Zeng Q."/>
            <person name="Birren B.W."/>
            <person name="Cuomo C.A."/>
            <person name="White T.C."/>
        </authorList>
    </citation>
    <scope>NUCLEOTIDE SEQUENCE [LARGE SCALE GENOMIC DNA]</scope>
    <source>
        <strain evidence="13">ATCC MYA-4604 / CBS 118893</strain>
    </source>
</reference>
<evidence type="ECO:0000256" key="10">
    <source>
        <dbReference type="SAM" id="MobiDB-lite"/>
    </source>
</evidence>
<evidence type="ECO:0000256" key="9">
    <source>
        <dbReference type="ARBA" id="ARBA00023295"/>
    </source>
</evidence>
<dbReference type="OrthoDB" id="444592at2759"/>
<dbReference type="SUPFAM" id="SSF81624">
    <property type="entry name" value="N-terminal domain of MutM-like DNA repair proteins"/>
    <property type="match status" value="1"/>
</dbReference>
<dbReference type="InterPro" id="IPR015886">
    <property type="entry name" value="H2TH_FPG"/>
</dbReference>
<evidence type="ECO:0000256" key="2">
    <source>
        <dbReference type="ARBA" id="ARBA00009409"/>
    </source>
</evidence>
<keyword evidence="7 12" id="KW-0456">Lyase</keyword>
<evidence type="ECO:0000313" key="13">
    <source>
        <dbReference type="Proteomes" id="UP000002669"/>
    </source>
</evidence>
<dbReference type="PANTHER" id="PTHR22993:SF9">
    <property type="entry name" value="FORMAMIDOPYRIMIDINE-DNA GLYCOSYLASE"/>
    <property type="match status" value="1"/>
</dbReference>
<dbReference type="GO" id="GO:0003906">
    <property type="term" value="F:DNA-(apurinic or apyrimidinic site) endonuclease activity"/>
    <property type="evidence" value="ECO:0007669"/>
    <property type="project" value="InterPro"/>
</dbReference>
<dbReference type="Proteomes" id="UP000002669">
    <property type="component" value="Unassembled WGS sequence"/>
</dbReference>
<dbReference type="EMBL" id="DS989827">
    <property type="protein sequence ID" value="EFR03745.1"/>
    <property type="molecule type" value="Genomic_DNA"/>
</dbReference>
<evidence type="ECO:0000256" key="8">
    <source>
        <dbReference type="ARBA" id="ARBA00023268"/>
    </source>
</evidence>
<dbReference type="OMA" id="EKFPEHW"/>
<dbReference type="GO" id="GO:0016829">
    <property type="term" value="F:lyase activity"/>
    <property type="evidence" value="ECO:0007669"/>
    <property type="project" value="UniProtKB-KW"/>
</dbReference>
<dbReference type="SMART" id="SM00898">
    <property type="entry name" value="Fapy_DNA_glyco"/>
    <property type="match status" value="1"/>
</dbReference>
<proteinExistence type="inferred from homology"/>
<dbReference type="GeneID" id="10025996"/>
<keyword evidence="3" id="KW-0227">DNA damage</keyword>
<keyword evidence="4" id="KW-0378">Hydrolase</keyword>
<dbReference type="VEuPathDB" id="FungiDB:MGYG_06744"/>
<dbReference type="PROSITE" id="PS51068">
    <property type="entry name" value="FPG_CAT"/>
    <property type="match status" value="1"/>
</dbReference>
<dbReference type="InterPro" id="IPR035937">
    <property type="entry name" value="FPG_N"/>
</dbReference>
<accession>E4V130</accession>
<dbReference type="GO" id="GO:0008270">
    <property type="term" value="F:zinc ion binding"/>
    <property type="evidence" value="ECO:0007669"/>
    <property type="project" value="InterPro"/>
</dbReference>
<organism evidence="13">
    <name type="scientific">Arthroderma gypseum (strain ATCC MYA-4604 / CBS 118893)</name>
    <name type="common">Microsporum gypseum</name>
    <dbReference type="NCBI Taxonomy" id="535722"/>
    <lineage>
        <taxon>Eukaryota</taxon>
        <taxon>Fungi</taxon>
        <taxon>Dikarya</taxon>
        <taxon>Ascomycota</taxon>
        <taxon>Pezizomycotina</taxon>
        <taxon>Eurotiomycetes</taxon>
        <taxon>Eurotiomycetidae</taxon>
        <taxon>Onygenales</taxon>
        <taxon>Arthrodermataceae</taxon>
        <taxon>Nannizzia</taxon>
    </lineage>
</organism>
<dbReference type="InParanoid" id="E4V130"/>
<dbReference type="Pfam" id="PF06831">
    <property type="entry name" value="H2TH"/>
    <property type="match status" value="1"/>
</dbReference>
<dbReference type="CDD" id="cd08972">
    <property type="entry name" value="PF_Nei_N"/>
    <property type="match status" value="1"/>
</dbReference>
<keyword evidence="9" id="KW-0326">Glycosidase</keyword>
<dbReference type="PANTHER" id="PTHR22993">
    <property type="entry name" value="FORMAMIDOPYRIMIDINE-DNA GLYCOSYLASE"/>
    <property type="match status" value="1"/>
</dbReference>
<protein>
    <submittedName>
        <fullName evidence="12">Formamidopyrimidine-DNA glycosylase lyase mutM</fullName>
    </submittedName>
</protein>
<evidence type="ECO:0000256" key="3">
    <source>
        <dbReference type="ARBA" id="ARBA00022763"/>
    </source>
</evidence>
<feature type="region of interest" description="Disordered" evidence="10">
    <location>
        <begin position="288"/>
        <end position="390"/>
    </location>
</feature>
<dbReference type="InterPro" id="IPR010979">
    <property type="entry name" value="Ribosomal_uS13-like_H2TH"/>
</dbReference>
<keyword evidence="8" id="KW-0511">Multifunctional enzyme</keyword>
<evidence type="ECO:0000313" key="12">
    <source>
        <dbReference type="EMBL" id="EFR03745.1"/>
    </source>
</evidence>
<dbReference type="GO" id="GO:0003684">
    <property type="term" value="F:damaged DNA binding"/>
    <property type="evidence" value="ECO:0007669"/>
    <property type="project" value="InterPro"/>
</dbReference>
<feature type="compositionally biased region" description="Basic residues" evidence="10">
    <location>
        <begin position="380"/>
        <end position="390"/>
    </location>
</feature>
<gene>
    <name evidence="12" type="ORF">MGYG_06744</name>
</gene>
<dbReference type="InterPro" id="IPR012319">
    <property type="entry name" value="FPG_cat"/>
</dbReference>
<comment type="catalytic activity">
    <reaction evidence="1">
        <text>Hydrolysis of DNA containing ring-opened 7-methylguanine residues, releasing 2,6-diamino-4-hydroxy-5-(N-methyl)formamidopyrimidine.</text>
        <dbReference type="EC" id="3.2.2.23"/>
    </reaction>
</comment>
<dbReference type="HOGENOM" id="CLU_038423_0_1_1"/>
<dbReference type="AlphaFoldDB" id="E4V130"/>
<comment type="similarity">
    <text evidence="2">Belongs to the FPG family.</text>
</comment>
<dbReference type="GO" id="GO:0006284">
    <property type="term" value="P:base-excision repair"/>
    <property type="evidence" value="ECO:0007669"/>
    <property type="project" value="InterPro"/>
</dbReference>
<keyword evidence="6" id="KW-0234">DNA repair</keyword>
<dbReference type="Pfam" id="PF01149">
    <property type="entry name" value="Fapy_DNA_glyco"/>
    <property type="match status" value="1"/>
</dbReference>
<evidence type="ECO:0000256" key="6">
    <source>
        <dbReference type="ARBA" id="ARBA00023204"/>
    </source>
</evidence>
<evidence type="ECO:0000259" key="11">
    <source>
        <dbReference type="PROSITE" id="PS51068"/>
    </source>
</evidence>
<dbReference type="Gene3D" id="1.10.8.50">
    <property type="match status" value="1"/>
</dbReference>
<keyword evidence="13" id="KW-1185">Reference proteome</keyword>
<feature type="domain" description="Formamidopyrimidine-DNA glycosylase catalytic" evidence="11">
    <location>
        <begin position="2"/>
        <end position="135"/>
    </location>
</feature>
<dbReference type="RefSeq" id="XP_003170753.1">
    <property type="nucleotide sequence ID" value="XM_003170705.1"/>
</dbReference>
<name>E4V130_ARTGP</name>
<dbReference type="STRING" id="535722.E4V130"/>
<evidence type="ECO:0000256" key="1">
    <source>
        <dbReference type="ARBA" id="ARBA00001668"/>
    </source>
</evidence>
<dbReference type="FunFam" id="1.10.8.50:FF:000009">
    <property type="entry name" value="Formamidopyrimidine-DNA glycosylase"/>
    <property type="match status" value="1"/>
</dbReference>
<dbReference type="GO" id="GO:0005634">
    <property type="term" value="C:nucleus"/>
    <property type="evidence" value="ECO:0007669"/>
    <property type="project" value="TreeGrafter"/>
</dbReference>
<dbReference type="SMART" id="SM01232">
    <property type="entry name" value="H2TH"/>
    <property type="match status" value="1"/>
</dbReference>
<dbReference type="eggNOG" id="ENOG502QVDB">
    <property type="taxonomic scope" value="Eukaryota"/>
</dbReference>
<feature type="compositionally biased region" description="Basic and acidic residues" evidence="10">
    <location>
        <begin position="370"/>
        <end position="379"/>
    </location>
</feature>
<evidence type="ECO:0000256" key="7">
    <source>
        <dbReference type="ARBA" id="ARBA00023239"/>
    </source>
</evidence>
<evidence type="ECO:0000256" key="5">
    <source>
        <dbReference type="ARBA" id="ARBA00023125"/>
    </source>
</evidence>
<dbReference type="SUPFAM" id="SSF46946">
    <property type="entry name" value="S13-like H2TH domain"/>
    <property type="match status" value="1"/>
</dbReference>
<dbReference type="Gene3D" id="3.20.190.10">
    <property type="entry name" value="MutM-like, N-terminal"/>
    <property type="match status" value="1"/>
</dbReference>
<sequence length="390" mass="43294">MPELAEVARIVNYIKKHLVGHTISKVVANHDDLLFGKVGTSADEFKKHMHGKTVIGAGQQGKYFWMIMSSPPHPVMHFGMTGWLKIRSENTYYRSNGKDENVEADVWPPKFWKFLLETDNEPKTEAAFVDARRLGRVRLVDCPGDDIRKYTPLKENGPDPVIDKAIVTEDWLKALVRRKKVPIKALLLDQANISGLGNWMGDEILYHARIHPEQYSDTLRDNQIKELHSSINYVCSVSVDLKGESSDFPTDWLFHHRWNKGKKGAAGKLPSGEPIVFVTVGGRTSAVVPSVQKKGGEDDEEKPEKLDAKHQKAAVKPLAVPKVKADNGEADVSAPATPNKKRKQPTTKAVKEEDGAAATPAPKKSRATKAKAEAEEPKVPLRRGRSAAKN</sequence>
<keyword evidence="5" id="KW-0238">DNA-binding</keyword>
<evidence type="ECO:0000256" key="4">
    <source>
        <dbReference type="ARBA" id="ARBA00022801"/>
    </source>
</evidence>